<dbReference type="InterPro" id="IPR018247">
    <property type="entry name" value="EF_Hand_1_Ca_BS"/>
</dbReference>
<evidence type="ECO:0000256" key="1">
    <source>
        <dbReference type="ARBA" id="ARBA00000900"/>
    </source>
</evidence>
<comment type="catalytic activity">
    <reaction evidence="1">
        <text>S-ubiquitinyl-[E2 ubiquitin-conjugating enzyme]-L-cysteine + [acceptor protein]-L-lysine = [E2 ubiquitin-conjugating enzyme]-L-cysteine + N(6)-ubiquitinyl-[acceptor protein]-L-lysine.</text>
        <dbReference type="EC" id="2.3.2.27"/>
    </reaction>
</comment>
<dbReference type="InterPro" id="IPR002048">
    <property type="entry name" value="EF_hand_dom"/>
</dbReference>
<comment type="subcellular location">
    <subcellularLocation>
        <location evidence="2">Membrane</location>
        <topology evidence="2">Multi-pass membrane protein</topology>
    </subcellularLocation>
</comment>
<proteinExistence type="predicted"/>
<organism evidence="14 15">
    <name type="scientific">Halopseudomonas pertucinogena</name>
    <dbReference type="NCBI Taxonomy" id="86175"/>
    <lineage>
        <taxon>Bacteria</taxon>
        <taxon>Pseudomonadati</taxon>
        <taxon>Pseudomonadota</taxon>
        <taxon>Gammaproteobacteria</taxon>
        <taxon>Pseudomonadales</taxon>
        <taxon>Pseudomonadaceae</taxon>
        <taxon>Halopseudomonas</taxon>
    </lineage>
</organism>
<evidence type="ECO:0000256" key="6">
    <source>
        <dbReference type="ARBA" id="ARBA00022723"/>
    </source>
</evidence>
<keyword evidence="8" id="KW-0833">Ubl conjugation pathway</keyword>
<comment type="caution">
    <text evidence="14">The sequence shown here is derived from an EMBL/GenBank/DDBJ whole genome shotgun (WGS) entry which is preliminary data.</text>
</comment>
<dbReference type="EC" id="2.3.2.27" evidence="3"/>
<evidence type="ECO:0000259" key="13">
    <source>
        <dbReference type="PROSITE" id="PS50222"/>
    </source>
</evidence>
<feature type="transmembrane region" description="Helical" evidence="12">
    <location>
        <begin position="287"/>
        <end position="306"/>
    </location>
</feature>
<name>A0ABQ2CNN6_9GAMM</name>
<dbReference type="PROSITE" id="PS50222">
    <property type="entry name" value="EF_HAND_2"/>
    <property type="match status" value="1"/>
</dbReference>
<gene>
    <name evidence="14" type="ORF">GCM10009083_13520</name>
</gene>
<evidence type="ECO:0000256" key="11">
    <source>
        <dbReference type="ARBA" id="ARBA00023136"/>
    </source>
</evidence>
<evidence type="ECO:0000256" key="5">
    <source>
        <dbReference type="ARBA" id="ARBA00022692"/>
    </source>
</evidence>
<reference evidence="15" key="1">
    <citation type="journal article" date="2019" name="Int. J. Syst. Evol. Microbiol.">
        <title>The Global Catalogue of Microorganisms (GCM) 10K type strain sequencing project: providing services to taxonomists for standard genome sequencing and annotation.</title>
        <authorList>
            <consortium name="The Broad Institute Genomics Platform"/>
            <consortium name="The Broad Institute Genome Sequencing Center for Infectious Disease"/>
            <person name="Wu L."/>
            <person name="Ma J."/>
        </authorList>
    </citation>
    <scope>NUCLEOTIDE SEQUENCE [LARGE SCALE GENOMIC DNA]</scope>
    <source>
        <strain evidence="15">JCM 11590</strain>
    </source>
</reference>
<keyword evidence="15" id="KW-1185">Reference proteome</keyword>
<keyword evidence="4" id="KW-0808">Transferase</keyword>
<evidence type="ECO:0000256" key="2">
    <source>
        <dbReference type="ARBA" id="ARBA00004141"/>
    </source>
</evidence>
<keyword evidence="6" id="KW-0479">Metal-binding</keyword>
<evidence type="ECO:0000313" key="15">
    <source>
        <dbReference type="Proteomes" id="UP000633263"/>
    </source>
</evidence>
<feature type="domain" description="EF-hand" evidence="13">
    <location>
        <begin position="205"/>
        <end position="240"/>
    </location>
</feature>
<dbReference type="PROSITE" id="PS00018">
    <property type="entry name" value="EF_HAND_1"/>
    <property type="match status" value="1"/>
</dbReference>
<evidence type="ECO:0000256" key="7">
    <source>
        <dbReference type="ARBA" id="ARBA00022771"/>
    </source>
</evidence>
<keyword evidence="7" id="KW-0863">Zinc-finger</keyword>
<evidence type="ECO:0000256" key="12">
    <source>
        <dbReference type="SAM" id="Phobius"/>
    </source>
</evidence>
<dbReference type="Pfam" id="PF12483">
    <property type="entry name" value="GIDE"/>
    <property type="match status" value="1"/>
</dbReference>
<sequence>MIPLPGGLVVPSHFFYLALALSSAAALWLMYRTFSRLRRARWVEDTPTSRIRSAAQGLVELCGEADAGGHEPLISPLGGEPCLWYRFRVEEYQRSGRNRQWRTVEQGQSDRPFVLRDETGECWVLPEGADIHPRLRRRWEGPHRWPLSRTGGTGMLATVFGRRYRYTEECLRQDDLLYALGWFQSRGGGGEPVDARRVARQIISNWKADYPDLLARFDRNRDGQLDTQEWQQVRVAAANEARRQVRTAASAPVVHSLGKPPYRGLPFLLSDHHEEHLSRHLRRQSGWSLFGMLVAGTLAGWLWLGLLTA</sequence>
<dbReference type="Proteomes" id="UP000633263">
    <property type="component" value="Unassembled WGS sequence"/>
</dbReference>
<keyword evidence="5 12" id="KW-0812">Transmembrane</keyword>
<evidence type="ECO:0000313" key="14">
    <source>
        <dbReference type="EMBL" id="GGI98167.1"/>
    </source>
</evidence>
<protein>
    <recommendedName>
        <fullName evidence="3">RING-type E3 ubiquitin transferase</fullName>
        <ecNumber evidence="3">2.3.2.27</ecNumber>
    </recommendedName>
</protein>
<feature type="transmembrane region" description="Helical" evidence="12">
    <location>
        <begin position="13"/>
        <end position="31"/>
    </location>
</feature>
<dbReference type="EMBL" id="BMNN01000002">
    <property type="protein sequence ID" value="GGI98167.1"/>
    <property type="molecule type" value="Genomic_DNA"/>
</dbReference>
<accession>A0ABQ2CNN6</accession>
<keyword evidence="9" id="KW-0862">Zinc</keyword>
<evidence type="ECO:0000256" key="3">
    <source>
        <dbReference type="ARBA" id="ARBA00012483"/>
    </source>
</evidence>
<evidence type="ECO:0000256" key="9">
    <source>
        <dbReference type="ARBA" id="ARBA00022833"/>
    </source>
</evidence>
<evidence type="ECO:0000256" key="4">
    <source>
        <dbReference type="ARBA" id="ARBA00022679"/>
    </source>
</evidence>
<keyword evidence="10 12" id="KW-1133">Transmembrane helix</keyword>
<dbReference type="InterPro" id="IPR022170">
    <property type="entry name" value="MUL1-like"/>
</dbReference>
<keyword evidence="11 12" id="KW-0472">Membrane</keyword>
<dbReference type="RefSeq" id="WP_188635856.1">
    <property type="nucleotide sequence ID" value="NZ_BMNN01000002.1"/>
</dbReference>
<evidence type="ECO:0000256" key="8">
    <source>
        <dbReference type="ARBA" id="ARBA00022786"/>
    </source>
</evidence>
<evidence type="ECO:0000256" key="10">
    <source>
        <dbReference type="ARBA" id="ARBA00022989"/>
    </source>
</evidence>